<comment type="caution">
    <text evidence="1">The sequence shown here is derived from an EMBL/GenBank/DDBJ whole genome shotgun (WGS) entry which is preliminary data.</text>
</comment>
<dbReference type="AlphaFoldDB" id="A0A7V9Z2K0"/>
<dbReference type="Proteomes" id="UP000580891">
    <property type="component" value="Unassembled WGS sequence"/>
</dbReference>
<protein>
    <submittedName>
        <fullName evidence="1">Uncharacterized protein</fullName>
    </submittedName>
</protein>
<organism evidence="1 2">
    <name type="scientific">[Anoxybacillus] calidus</name>
    <dbReference type="NCBI Taxonomy" id="575178"/>
    <lineage>
        <taxon>Bacteria</taxon>
        <taxon>Bacillati</taxon>
        <taxon>Bacillota</taxon>
        <taxon>Bacilli</taxon>
        <taxon>Bacillales</taxon>
        <taxon>Anoxybacillaceae</taxon>
        <taxon>Paranoxybacillus</taxon>
    </lineage>
</organism>
<dbReference type="RefSeq" id="WP_220129252.1">
    <property type="nucleotide sequence ID" value="NZ_JACDUU010000008.1"/>
</dbReference>
<name>A0A7V9Z2K0_9BACL</name>
<reference evidence="1 2" key="1">
    <citation type="submission" date="2020-07" db="EMBL/GenBank/DDBJ databases">
        <title>Genomic Encyclopedia of Type Strains, Phase IV (KMG-IV): sequencing the most valuable type-strain genomes for metagenomic binning, comparative biology and taxonomic classification.</title>
        <authorList>
            <person name="Goeker M."/>
        </authorList>
    </citation>
    <scope>NUCLEOTIDE SEQUENCE [LARGE SCALE GENOMIC DNA]</scope>
    <source>
        <strain evidence="1 2">DSM 25220</strain>
    </source>
</reference>
<evidence type="ECO:0000313" key="1">
    <source>
        <dbReference type="EMBL" id="MBA2872780.1"/>
    </source>
</evidence>
<dbReference type="EMBL" id="JACDUU010000008">
    <property type="protein sequence ID" value="MBA2872780.1"/>
    <property type="molecule type" value="Genomic_DNA"/>
</dbReference>
<gene>
    <name evidence="1" type="ORF">HNQ85_003092</name>
</gene>
<accession>A0A7V9Z2K0</accession>
<evidence type="ECO:0000313" key="2">
    <source>
        <dbReference type="Proteomes" id="UP000580891"/>
    </source>
</evidence>
<sequence>MMAVPLHIVKKGVKTTVYKKTFSLYPNTIASHFEIPNITLNGILQECAAQYGDKIALTFYHKEINKVVPSRQG</sequence>
<proteinExistence type="predicted"/>
<keyword evidence="2" id="KW-1185">Reference proteome</keyword>